<dbReference type="Gene3D" id="1.20.5.110">
    <property type="match status" value="2"/>
</dbReference>
<evidence type="ECO:0000256" key="3">
    <source>
        <dbReference type="ARBA" id="ARBA00022927"/>
    </source>
</evidence>
<dbReference type="CDD" id="cd15856">
    <property type="entry name" value="SNARE_SNAP29C"/>
    <property type="match status" value="1"/>
</dbReference>
<dbReference type="EMBL" id="OV725078">
    <property type="protein sequence ID" value="CAH1392820.1"/>
    <property type="molecule type" value="Genomic_DNA"/>
</dbReference>
<dbReference type="Proteomes" id="UP001152798">
    <property type="component" value="Chromosome 2"/>
</dbReference>
<dbReference type="SMART" id="SM00397">
    <property type="entry name" value="t_SNARE"/>
    <property type="match status" value="2"/>
</dbReference>
<feature type="domain" description="T-SNARE coiled-coil homology" evidence="5">
    <location>
        <begin position="193"/>
        <end position="255"/>
    </location>
</feature>
<keyword evidence="3" id="KW-0653">Protein transport</keyword>
<dbReference type="FunFam" id="1.20.5.110:FF:000041">
    <property type="entry name" value="Synaptosomal-associated protein 29"/>
    <property type="match status" value="1"/>
</dbReference>
<reference evidence="6" key="1">
    <citation type="submission" date="2022-01" db="EMBL/GenBank/DDBJ databases">
        <authorList>
            <person name="King R."/>
        </authorList>
    </citation>
    <scope>NUCLEOTIDE SEQUENCE</scope>
</reference>
<dbReference type="GO" id="GO:0016082">
    <property type="term" value="P:synaptic vesicle priming"/>
    <property type="evidence" value="ECO:0007669"/>
    <property type="project" value="TreeGrafter"/>
</dbReference>
<dbReference type="GO" id="GO:0098793">
    <property type="term" value="C:presynapse"/>
    <property type="evidence" value="ECO:0007669"/>
    <property type="project" value="GOC"/>
</dbReference>
<dbReference type="GO" id="GO:0015031">
    <property type="term" value="P:protein transport"/>
    <property type="evidence" value="ECO:0007669"/>
    <property type="project" value="UniProtKB-KW"/>
</dbReference>
<name>A0A9P0H3K2_NEZVI</name>
<dbReference type="GO" id="GO:0031201">
    <property type="term" value="C:SNARE complex"/>
    <property type="evidence" value="ECO:0007669"/>
    <property type="project" value="TreeGrafter"/>
</dbReference>
<evidence type="ECO:0000256" key="1">
    <source>
        <dbReference type="ARBA" id="ARBA00009480"/>
    </source>
</evidence>
<dbReference type="GO" id="GO:0005886">
    <property type="term" value="C:plasma membrane"/>
    <property type="evidence" value="ECO:0007669"/>
    <property type="project" value="TreeGrafter"/>
</dbReference>
<dbReference type="GO" id="GO:0005484">
    <property type="term" value="F:SNAP receptor activity"/>
    <property type="evidence" value="ECO:0007669"/>
    <property type="project" value="TreeGrafter"/>
</dbReference>
<evidence type="ECO:0000259" key="5">
    <source>
        <dbReference type="PROSITE" id="PS50192"/>
    </source>
</evidence>
<evidence type="ECO:0000256" key="4">
    <source>
        <dbReference type="ARBA" id="ARBA00023054"/>
    </source>
</evidence>
<dbReference type="PANTHER" id="PTHR19305:SF9">
    <property type="entry name" value="SYNAPTOSOMAL-ASSOCIATED PROTEIN 29"/>
    <property type="match status" value="1"/>
</dbReference>
<dbReference type="SUPFAM" id="SSF58038">
    <property type="entry name" value="SNARE fusion complex"/>
    <property type="match status" value="2"/>
</dbReference>
<dbReference type="Pfam" id="PF12352">
    <property type="entry name" value="V-SNARE_C"/>
    <property type="match status" value="1"/>
</dbReference>
<dbReference type="InterPro" id="IPR000727">
    <property type="entry name" value="T_SNARE_dom"/>
</dbReference>
<dbReference type="PROSITE" id="PS50192">
    <property type="entry name" value="T_SNARE"/>
    <property type="match status" value="2"/>
</dbReference>
<dbReference type="OrthoDB" id="18679at2759"/>
<organism evidence="6 7">
    <name type="scientific">Nezara viridula</name>
    <name type="common">Southern green stink bug</name>
    <name type="synonym">Cimex viridulus</name>
    <dbReference type="NCBI Taxonomy" id="85310"/>
    <lineage>
        <taxon>Eukaryota</taxon>
        <taxon>Metazoa</taxon>
        <taxon>Ecdysozoa</taxon>
        <taxon>Arthropoda</taxon>
        <taxon>Hexapoda</taxon>
        <taxon>Insecta</taxon>
        <taxon>Pterygota</taxon>
        <taxon>Neoptera</taxon>
        <taxon>Paraneoptera</taxon>
        <taxon>Hemiptera</taxon>
        <taxon>Heteroptera</taxon>
        <taxon>Panheteroptera</taxon>
        <taxon>Pentatomomorpha</taxon>
        <taxon>Pentatomoidea</taxon>
        <taxon>Pentatomidae</taxon>
        <taxon>Pentatominae</taxon>
        <taxon>Nezara</taxon>
    </lineage>
</organism>
<dbReference type="PANTHER" id="PTHR19305">
    <property type="entry name" value="SYNAPTOSOMAL ASSOCIATED PROTEIN"/>
    <property type="match status" value="1"/>
</dbReference>
<comment type="similarity">
    <text evidence="1">Belongs to the SNAP-25 family.</text>
</comment>
<dbReference type="CDD" id="cd15887">
    <property type="entry name" value="SNARE_SNAP29N"/>
    <property type="match status" value="1"/>
</dbReference>
<keyword evidence="7" id="KW-1185">Reference proteome</keyword>
<dbReference type="GO" id="GO:0019905">
    <property type="term" value="F:syntaxin binding"/>
    <property type="evidence" value="ECO:0007669"/>
    <property type="project" value="TreeGrafter"/>
</dbReference>
<protein>
    <recommendedName>
        <fullName evidence="5">t-SNARE coiled-coil homology domain-containing protein</fullName>
    </recommendedName>
</protein>
<gene>
    <name evidence="6" type="ORF">NEZAVI_LOCUS3580</name>
</gene>
<keyword evidence="2" id="KW-0813">Transport</keyword>
<evidence type="ECO:0000313" key="7">
    <source>
        <dbReference type="Proteomes" id="UP001152798"/>
    </source>
</evidence>
<evidence type="ECO:0000256" key="2">
    <source>
        <dbReference type="ARBA" id="ARBA00022448"/>
    </source>
</evidence>
<feature type="domain" description="T-SNARE coiled-coil homology" evidence="5">
    <location>
        <begin position="61"/>
        <end position="123"/>
    </location>
</feature>
<proteinExistence type="inferred from homology"/>
<keyword evidence="4" id="KW-0175">Coiled coil</keyword>
<accession>A0A9P0H3K2</accession>
<evidence type="ECO:0000313" key="6">
    <source>
        <dbReference type="EMBL" id="CAH1392820.1"/>
    </source>
</evidence>
<sequence length="257" mass="29232">MAAYPSSKNIFLDDDDIDDEAFLNTNRNYMLSNNISSNGFSSSNIPSSMEEKRQEMLQKRREVEQRTIKSTERSLSYLRNSEEVGAATAEELYRQREQLERTEKRLDDINTTLRFSQRHIQGIKSVFGGLKNLISGKSGTLPPVSKNVNTNETPTTPSSSNLYEVIDRKKNETAPGLKIRGLYDNDENTVLESKAQDVIDKNLDQMLTSIHRLKDLGYNLGEEITSQNDLIEKVIDKSEKADCSLKKQSKDINKMLK</sequence>
<dbReference type="AlphaFoldDB" id="A0A9P0H3K2"/>
<dbReference type="GO" id="GO:0031629">
    <property type="term" value="P:synaptic vesicle fusion to presynaptic active zone membrane"/>
    <property type="evidence" value="ECO:0007669"/>
    <property type="project" value="TreeGrafter"/>
</dbReference>